<sequence length="316" mass="36616">MQALLDEQAQLEKRKNQIMQQIIQKQLDNARIQQQTVSLYKQTQDFQKEIELLNEVRKHINEPIQYPTQRLEQEFIQSQSELERQKELLLQEKVEFQQISNQVNKLKGLKRSVGIISAQSSKLVQFDSTRLVYNSKIYELSQIGVMGQLTNLIPNDSTFIRLFGSLSLKQQLLEQLIDEIFAQLSEDEAILFSGINQNSDIFDPQNEPTLFQQFNNLLQIPVRNKEHLNSILSQIQLQSEFLLVFEASKFIDDEVKIKNFCIGSVKHELTQQLNITFEIQIGMLDFTDEAEVMGVLEEIEQVSGARSVDVKEMHGE</sequence>
<evidence type="ECO:0000313" key="2">
    <source>
        <dbReference type="EMBL" id="CAI9923895.1"/>
    </source>
</evidence>
<dbReference type="Proteomes" id="UP001642409">
    <property type="component" value="Unassembled WGS sequence"/>
</dbReference>
<feature type="coiled-coil region" evidence="1">
    <location>
        <begin position="68"/>
        <end position="99"/>
    </location>
</feature>
<keyword evidence="10" id="KW-1185">Reference proteome</keyword>
<evidence type="ECO:0000313" key="5">
    <source>
        <dbReference type="EMBL" id="CAI9966240.1"/>
    </source>
</evidence>
<dbReference type="EMBL" id="CATOUU010000342">
    <property type="protein sequence ID" value="CAI9925520.1"/>
    <property type="molecule type" value="Genomic_DNA"/>
</dbReference>
<reference evidence="5" key="1">
    <citation type="submission" date="2023-06" db="EMBL/GenBank/DDBJ databases">
        <authorList>
            <person name="Kurt Z."/>
        </authorList>
    </citation>
    <scope>NUCLEOTIDE SEQUENCE</scope>
</reference>
<evidence type="ECO:0000256" key="1">
    <source>
        <dbReference type="SAM" id="Coils"/>
    </source>
</evidence>
<accession>A0AA86QX73</accession>
<evidence type="ECO:0000313" key="6">
    <source>
        <dbReference type="EMBL" id="CAL6105553.1"/>
    </source>
</evidence>
<reference evidence="6 10" key="2">
    <citation type="submission" date="2024-07" db="EMBL/GenBank/DDBJ databases">
        <authorList>
            <person name="Akdeniz Z."/>
        </authorList>
    </citation>
    <scope>NUCLEOTIDE SEQUENCE [LARGE SCALE GENOMIC DNA]</scope>
</reference>
<name>A0AA86QX73_9EUKA</name>
<dbReference type="EMBL" id="CATOUU010000297">
    <property type="protein sequence ID" value="CAI9923895.1"/>
    <property type="molecule type" value="Genomic_DNA"/>
</dbReference>
<proteinExistence type="predicted"/>
<evidence type="ECO:0000313" key="10">
    <source>
        <dbReference type="Proteomes" id="UP001642409"/>
    </source>
</evidence>
<evidence type="ECO:0000313" key="7">
    <source>
        <dbReference type="EMBL" id="CAL6105854.1"/>
    </source>
</evidence>
<keyword evidence="1" id="KW-0175">Coiled coil</keyword>
<protein>
    <submittedName>
        <fullName evidence="5">Uncharacterized protein</fullName>
    </submittedName>
</protein>
<organism evidence="5">
    <name type="scientific">Hexamita inflata</name>
    <dbReference type="NCBI Taxonomy" id="28002"/>
    <lineage>
        <taxon>Eukaryota</taxon>
        <taxon>Metamonada</taxon>
        <taxon>Diplomonadida</taxon>
        <taxon>Hexamitidae</taxon>
        <taxon>Hexamitinae</taxon>
        <taxon>Hexamita</taxon>
    </lineage>
</organism>
<evidence type="ECO:0000313" key="3">
    <source>
        <dbReference type="EMBL" id="CAI9925520.1"/>
    </source>
</evidence>
<gene>
    <name evidence="2" type="ORF">HINF_LOCUS11540</name>
    <name evidence="3" type="ORF">HINF_LOCUS13165</name>
    <name evidence="4" type="ORF">HINF_LOCUS19400</name>
    <name evidence="5" type="ORF">HINF_LOCUS53885</name>
    <name evidence="6" type="ORF">HINF_LOCUS73317</name>
    <name evidence="7" type="ORF">HINF_LOCUS73462</name>
    <name evidence="8" type="ORF">HINF_LOCUS75247</name>
    <name evidence="9" type="ORF">HINF_LOCUS78753</name>
</gene>
<dbReference type="EMBL" id="CAXDID020000661">
    <property type="protein sequence ID" value="CAL6109025.1"/>
    <property type="molecule type" value="Genomic_DNA"/>
</dbReference>
<evidence type="ECO:0000313" key="8">
    <source>
        <dbReference type="EMBL" id="CAL6109025.1"/>
    </source>
</evidence>
<evidence type="ECO:0000313" key="9">
    <source>
        <dbReference type="EMBL" id="CAL6115727.1"/>
    </source>
</evidence>
<dbReference type="EMBL" id="CATOUU010001001">
    <property type="protein sequence ID" value="CAI9966240.1"/>
    <property type="molecule type" value="Genomic_DNA"/>
</dbReference>
<comment type="caution">
    <text evidence="5">The sequence shown here is derived from an EMBL/GenBank/DDBJ whole genome shotgun (WGS) entry which is preliminary data.</text>
</comment>
<dbReference type="EMBL" id="CAXDID020000602">
    <property type="protein sequence ID" value="CAL6105854.1"/>
    <property type="molecule type" value="Genomic_DNA"/>
</dbReference>
<dbReference type="EMBL" id="CAXDID020000909">
    <property type="protein sequence ID" value="CAL6115727.1"/>
    <property type="molecule type" value="Genomic_DNA"/>
</dbReference>
<dbReference type="EMBL" id="CATOUU010000497">
    <property type="protein sequence ID" value="CAI9931755.1"/>
    <property type="molecule type" value="Genomic_DNA"/>
</dbReference>
<evidence type="ECO:0000313" key="4">
    <source>
        <dbReference type="EMBL" id="CAI9931755.1"/>
    </source>
</evidence>
<dbReference type="AlphaFoldDB" id="A0AA86QX73"/>
<dbReference type="EMBL" id="CAXDID020000598">
    <property type="protein sequence ID" value="CAL6105553.1"/>
    <property type="molecule type" value="Genomic_DNA"/>
</dbReference>